<keyword evidence="2" id="KW-0815">Transposition</keyword>
<organism evidence="11 12">
    <name type="scientific">Halolactibacillus alkaliphilus</name>
    <dbReference type="NCBI Taxonomy" id="442899"/>
    <lineage>
        <taxon>Bacteria</taxon>
        <taxon>Bacillati</taxon>
        <taxon>Bacillota</taxon>
        <taxon>Bacilli</taxon>
        <taxon>Bacillales</taxon>
        <taxon>Bacillaceae</taxon>
        <taxon>Halolactibacillus</taxon>
    </lineage>
</organism>
<evidence type="ECO:0000256" key="4">
    <source>
        <dbReference type="ARBA" id="ARBA00022833"/>
    </source>
</evidence>
<evidence type="ECO:0000256" key="3">
    <source>
        <dbReference type="ARBA" id="ARBA00022723"/>
    </source>
</evidence>
<keyword evidence="7" id="KW-0175">Coiled coil</keyword>
<dbReference type="GO" id="GO:0046872">
    <property type="term" value="F:metal ion binding"/>
    <property type="evidence" value="ECO:0007669"/>
    <property type="project" value="UniProtKB-KW"/>
</dbReference>
<evidence type="ECO:0000313" key="12">
    <source>
        <dbReference type="Proteomes" id="UP000321400"/>
    </source>
</evidence>
<dbReference type="Pfam" id="PF12323">
    <property type="entry name" value="HTH_OrfB_IS605"/>
    <property type="match status" value="1"/>
</dbReference>
<reference evidence="11 12" key="1">
    <citation type="submission" date="2019-07" db="EMBL/GenBank/DDBJ databases">
        <title>Whole genome shotgun sequence of Halolactibacillus alkaliphilus NBRC 103919.</title>
        <authorList>
            <person name="Hosoyama A."/>
            <person name="Uohara A."/>
            <person name="Ohji S."/>
            <person name="Ichikawa N."/>
        </authorList>
    </citation>
    <scope>NUCLEOTIDE SEQUENCE [LARGE SCALE GENOMIC DNA]</scope>
    <source>
        <strain evidence="11 12">NBRC 103919</strain>
    </source>
</reference>
<evidence type="ECO:0000259" key="8">
    <source>
        <dbReference type="Pfam" id="PF01385"/>
    </source>
</evidence>
<dbReference type="NCBIfam" id="NF040570">
    <property type="entry name" value="guided_TnpB"/>
    <property type="match status" value="1"/>
</dbReference>
<evidence type="ECO:0000313" key="11">
    <source>
        <dbReference type="EMBL" id="GEN55997.1"/>
    </source>
</evidence>
<dbReference type="STRING" id="442899.SAMN05720591_10549"/>
<dbReference type="EMBL" id="BJYE01000004">
    <property type="protein sequence ID" value="GEN55997.1"/>
    <property type="molecule type" value="Genomic_DNA"/>
</dbReference>
<comment type="similarity">
    <text evidence="1">In the C-terminal section; belongs to the transposase 35 family.</text>
</comment>
<evidence type="ECO:0000256" key="6">
    <source>
        <dbReference type="ARBA" id="ARBA00023172"/>
    </source>
</evidence>
<evidence type="ECO:0000256" key="1">
    <source>
        <dbReference type="ARBA" id="ARBA00008761"/>
    </source>
</evidence>
<feature type="domain" description="Cas12f1-like TNB" evidence="9">
    <location>
        <begin position="322"/>
        <end position="388"/>
    </location>
</feature>
<dbReference type="GO" id="GO:0003677">
    <property type="term" value="F:DNA binding"/>
    <property type="evidence" value="ECO:0007669"/>
    <property type="project" value="UniProtKB-KW"/>
</dbReference>
<name>A0A511WYA4_9BACI</name>
<evidence type="ECO:0000256" key="7">
    <source>
        <dbReference type="SAM" id="Coils"/>
    </source>
</evidence>
<evidence type="ECO:0000259" key="10">
    <source>
        <dbReference type="Pfam" id="PF12323"/>
    </source>
</evidence>
<dbReference type="GO" id="GO:0006310">
    <property type="term" value="P:DNA recombination"/>
    <property type="evidence" value="ECO:0007669"/>
    <property type="project" value="UniProtKB-KW"/>
</dbReference>
<dbReference type="InterPro" id="IPR010095">
    <property type="entry name" value="Cas12f1-like_TNB"/>
</dbReference>
<keyword evidence="4" id="KW-0862">Zinc</keyword>
<accession>A0A511WYA4</accession>
<dbReference type="InterPro" id="IPR001959">
    <property type="entry name" value="Transposase"/>
</dbReference>
<dbReference type="Proteomes" id="UP000321400">
    <property type="component" value="Unassembled WGS sequence"/>
</dbReference>
<dbReference type="RefSeq" id="WP_089800290.1">
    <property type="nucleotide sequence ID" value="NZ_BJYE01000004.1"/>
</dbReference>
<sequence length="398" mass="46547">MKKKAFKTEIRPSDEQKIKIHQVIGVSRFLYNRYIAYNQEHYERYLEGKETFGFVSGMDFDKYVNNELSKQEGFEWIKGVSSKARKQAIMNGEGAFKQLFKGKAKFPKFKKKRKQDVKAYFPKNNKGDWTIERHRIKIPTIGWVRLKEFGYIPEGEKASSGTISQKAGRYYVSVLIEVDENKKKKRKPKEGIGIDLGLKTFAVFSNGQTYKNINKTKEVRRLEKKLKREQRSLSRKQEVYKHLKTKGGEPATNEYKRKNVQKNVLRVQKLYQRLANIRKEYVRSVVDRCVKTKPTYITIEDLNVRGMMKNRHLSKAIAGQNFYAFSSWLKAKCVENDIELRRVDRFYPSSKLCSSCGAKKKDLKLKDRVYTCECGNTMDRDKNAALNLLKAKEYAILT</sequence>
<keyword evidence="6" id="KW-0233">DNA recombination</keyword>
<dbReference type="GO" id="GO:0032196">
    <property type="term" value="P:transposition"/>
    <property type="evidence" value="ECO:0007669"/>
    <property type="project" value="UniProtKB-KW"/>
</dbReference>
<dbReference type="AlphaFoldDB" id="A0A511WYA4"/>
<feature type="coiled-coil region" evidence="7">
    <location>
        <begin position="212"/>
        <end position="246"/>
    </location>
</feature>
<evidence type="ECO:0000256" key="2">
    <source>
        <dbReference type="ARBA" id="ARBA00022578"/>
    </source>
</evidence>
<dbReference type="OrthoDB" id="56768at2"/>
<dbReference type="Pfam" id="PF01385">
    <property type="entry name" value="OrfB_IS605"/>
    <property type="match status" value="1"/>
</dbReference>
<gene>
    <name evidence="11" type="ORF">HAL01_04610</name>
</gene>
<keyword evidence="5" id="KW-0238">DNA-binding</keyword>
<keyword evidence="3" id="KW-0479">Metal-binding</keyword>
<evidence type="ECO:0000256" key="5">
    <source>
        <dbReference type="ARBA" id="ARBA00023125"/>
    </source>
</evidence>
<protein>
    <submittedName>
        <fullName evidence="11">Transposase</fullName>
    </submittedName>
</protein>
<dbReference type="Pfam" id="PF07282">
    <property type="entry name" value="Cas12f1-like_TNB"/>
    <property type="match status" value="1"/>
</dbReference>
<comment type="caution">
    <text evidence="11">The sequence shown here is derived from an EMBL/GenBank/DDBJ whole genome shotgun (WGS) entry which is preliminary data.</text>
</comment>
<proteinExistence type="inferred from homology"/>
<keyword evidence="12" id="KW-1185">Reference proteome</keyword>
<dbReference type="InterPro" id="IPR021027">
    <property type="entry name" value="Transposase_put_HTH"/>
</dbReference>
<evidence type="ECO:0000259" key="9">
    <source>
        <dbReference type="Pfam" id="PF07282"/>
    </source>
</evidence>
<feature type="domain" description="Probable transposase IS891/IS1136/IS1341" evidence="8">
    <location>
        <begin position="175"/>
        <end position="311"/>
    </location>
</feature>
<feature type="domain" description="Transposase putative helix-turn-helix" evidence="10">
    <location>
        <begin position="1"/>
        <end position="44"/>
    </location>
</feature>